<dbReference type="SUPFAM" id="SSF53335">
    <property type="entry name" value="S-adenosyl-L-methionine-dependent methyltransferases"/>
    <property type="match status" value="1"/>
</dbReference>
<proteinExistence type="predicted"/>
<comment type="caution">
    <text evidence="3">The sequence shown here is derived from an EMBL/GenBank/DDBJ whole genome shotgun (WGS) entry which is preliminary data.</text>
</comment>
<keyword evidence="4" id="KW-1185">Reference proteome</keyword>
<name>A0A511D5F7_9PSEU</name>
<dbReference type="STRING" id="1123024.GCA_000423625_04600"/>
<keyword evidence="2" id="KW-0808">Transferase</keyword>
<dbReference type="InterPro" id="IPR029063">
    <property type="entry name" value="SAM-dependent_MTases_sf"/>
</dbReference>
<protein>
    <submittedName>
        <fullName evidence="3">Uncharacterized protein</fullName>
    </submittedName>
</protein>
<dbReference type="EMBL" id="BJVI01000054">
    <property type="protein sequence ID" value="GEL20029.1"/>
    <property type="molecule type" value="Genomic_DNA"/>
</dbReference>
<dbReference type="Gene3D" id="3.40.50.150">
    <property type="entry name" value="Vaccinia Virus protein VP39"/>
    <property type="match status" value="1"/>
</dbReference>
<dbReference type="Pfam" id="PF02636">
    <property type="entry name" value="Methyltransf_28"/>
    <property type="match status" value="1"/>
</dbReference>
<dbReference type="InterPro" id="IPR003788">
    <property type="entry name" value="NDUFAF7"/>
</dbReference>
<dbReference type="GO" id="GO:0032259">
    <property type="term" value="P:methylation"/>
    <property type="evidence" value="ECO:0007669"/>
    <property type="project" value="UniProtKB-KW"/>
</dbReference>
<evidence type="ECO:0000313" key="3">
    <source>
        <dbReference type="EMBL" id="GEL20029.1"/>
    </source>
</evidence>
<gene>
    <name evidence="3" type="ORF">PA7_38660</name>
</gene>
<evidence type="ECO:0000256" key="2">
    <source>
        <dbReference type="ARBA" id="ARBA00022679"/>
    </source>
</evidence>
<evidence type="ECO:0000313" key="4">
    <source>
        <dbReference type="Proteomes" id="UP000321328"/>
    </source>
</evidence>
<dbReference type="Proteomes" id="UP000321328">
    <property type="component" value="Unassembled WGS sequence"/>
</dbReference>
<organism evidence="3 4">
    <name type="scientific">Pseudonocardia asaccharolytica DSM 44247 = NBRC 16224</name>
    <dbReference type="NCBI Taxonomy" id="1123024"/>
    <lineage>
        <taxon>Bacteria</taxon>
        <taxon>Bacillati</taxon>
        <taxon>Actinomycetota</taxon>
        <taxon>Actinomycetes</taxon>
        <taxon>Pseudonocardiales</taxon>
        <taxon>Pseudonocardiaceae</taxon>
        <taxon>Pseudonocardia</taxon>
    </lineage>
</organism>
<evidence type="ECO:0000256" key="1">
    <source>
        <dbReference type="ARBA" id="ARBA00022603"/>
    </source>
</evidence>
<dbReference type="AlphaFoldDB" id="A0A511D5F7"/>
<reference evidence="3 4" key="1">
    <citation type="submission" date="2019-07" db="EMBL/GenBank/DDBJ databases">
        <title>Whole genome shotgun sequence of Pseudonocardia asaccharolytica NBRC 16224.</title>
        <authorList>
            <person name="Hosoyama A."/>
            <person name="Uohara A."/>
            <person name="Ohji S."/>
            <person name="Ichikawa N."/>
        </authorList>
    </citation>
    <scope>NUCLEOTIDE SEQUENCE [LARGE SCALE GENOMIC DNA]</scope>
    <source>
        <strain evidence="3 4">NBRC 16224</strain>
    </source>
</reference>
<sequence length="495" mass="54648">MLVEVRPVARLLGEAGHEPIDLTAALDPVLRAAIADARSPGDLARLRVVCDWIQYRRNFREPLQLRPVVSGRPDGATATDPVELAVDLRRTGPQLGTATESALREHRRGDDGGRLVLEEWAPTSQSLIWSFNTLYWQHLQLWEQATGRGYESALPGGRSDARNVASIREIIRELFAVWDALAEGRALPEELYILELGVGNGSHARTWLDTFVELDRAHGRDYYRRLHYLMCDYSPHVLELARTTVAEHAAHVSSFVLDAMHPMTTLGFLRFKAFLVYISNVYDNLPTDEIASIGQREHLVQTRAYLSADAAAQIAGSVGVEPSGLGRLVARLLKLGPVLLAEAAPDHFADVEAAVAFWRACWQAVRLQERYVPLHGLDTYDIAPGISGELLRPLVATGGGVRMHAANGAVASFAETLPLLHPYGWLRCHDLFVTGVQDYRTGFRGPGKYDGSVVNWVNGPLLAHIGTRKGFDVTFAPFAHRTGSNIVTMTVHVRD</sequence>
<keyword evidence="1" id="KW-0489">Methyltransferase</keyword>
<dbReference type="GO" id="GO:0008168">
    <property type="term" value="F:methyltransferase activity"/>
    <property type="evidence" value="ECO:0007669"/>
    <property type="project" value="UniProtKB-KW"/>
</dbReference>
<accession>A0A511D5F7</accession>